<comment type="catalytic activity">
    <reaction evidence="1 12">
        <text>Endonucleolytic cleavage to 5'-phosphomonoester.</text>
        <dbReference type="EC" id="3.1.26.4"/>
    </reaction>
</comment>
<keyword evidence="15" id="KW-1185">Reference proteome</keyword>
<dbReference type="GO" id="GO:0004523">
    <property type="term" value="F:RNA-DNA hybrid ribonuclease activity"/>
    <property type="evidence" value="ECO:0007669"/>
    <property type="project" value="UniProtKB-EC"/>
</dbReference>
<keyword evidence="8 12" id="KW-0255">Endonuclease</keyword>
<protein>
    <recommendedName>
        <fullName evidence="12">Ribonuclease</fullName>
        <ecNumber evidence="12">3.1.26.4</ecNumber>
    </recommendedName>
</protein>
<dbReference type="AlphaFoldDB" id="T0RB21"/>
<evidence type="ECO:0000256" key="5">
    <source>
        <dbReference type="ARBA" id="ARBA00022490"/>
    </source>
</evidence>
<dbReference type="VEuPathDB" id="FungiDB:SDRG_12841"/>
<dbReference type="GO" id="GO:0043137">
    <property type="term" value="P:DNA replication, removal of RNA primer"/>
    <property type="evidence" value="ECO:0007669"/>
    <property type="project" value="TreeGrafter"/>
</dbReference>
<evidence type="ECO:0000259" key="13">
    <source>
        <dbReference type="PROSITE" id="PS51975"/>
    </source>
</evidence>
<comment type="similarity">
    <text evidence="4 12">Belongs to the RNase HII family.</text>
</comment>
<dbReference type="EC" id="3.1.26.4" evidence="12"/>
<dbReference type="GeneID" id="19953568"/>
<keyword evidence="7" id="KW-0479">Metal-binding</keyword>
<dbReference type="SUPFAM" id="SSF53098">
    <property type="entry name" value="Ribonuclease H-like"/>
    <property type="match status" value="1"/>
</dbReference>
<comment type="function">
    <text evidence="2 12">Endonuclease that specifically degrades the RNA of RNA-DNA hybrids.</text>
</comment>
<evidence type="ECO:0000256" key="1">
    <source>
        <dbReference type="ARBA" id="ARBA00000077"/>
    </source>
</evidence>
<organism evidence="14 15">
    <name type="scientific">Saprolegnia diclina (strain VS20)</name>
    <dbReference type="NCBI Taxonomy" id="1156394"/>
    <lineage>
        <taxon>Eukaryota</taxon>
        <taxon>Sar</taxon>
        <taxon>Stramenopiles</taxon>
        <taxon>Oomycota</taxon>
        <taxon>Saprolegniomycetes</taxon>
        <taxon>Saprolegniales</taxon>
        <taxon>Saprolegniaceae</taxon>
        <taxon>Saprolegnia</taxon>
    </lineage>
</organism>
<dbReference type="PANTHER" id="PTHR10954:SF23">
    <property type="entry name" value="RIBONUCLEASE"/>
    <property type="match status" value="1"/>
</dbReference>
<evidence type="ECO:0000256" key="3">
    <source>
        <dbReference type="ARBA" id="ARBA00004496"/>
    </source>
</evidence>
<dbReference type="InterPro" id="IPR024567">
    <property type="entry name" value="RNase_HII/HIII_dom"/>
</dbReference>
<evidence type="ECO:0000313" key="14">
    <source>
        <dbReference type="EMBL" id="EQC29378.1"/>
    </source>
</evidence>
<comment type="subcellular location">
    <subcellularLocation>
        <location evidence="3">Cytoplasm</location>
    </subcellularLocation>
</comment>
<evidence type="ECO:0000256" key="12">
    <source>
        <dbReference type="RuleBase" id="RU003515"/>
    </source>
</evidence>
<comment type="caution">
    <text evidence="11">Lacks conserved residue(s) required for the propagation of feature annotation.</text>
</comment>
<accession>T0RB21</accession>
<dbReference type="Proteomes" id="UP000030762">
    <property type="component" value="Unassembled WGS sequence"/>
</dbReference>
<dbReference type="GO" id="GO:0003723">
    <property type="term" value="F:RNA binding"/>
    <property type="evidence" value="ECO:0007669"/>
    <property type="project" value="UniProtKB-UniRule"/>
</dbReference>
<evidence type="ECO:0000256" key="4">
    <source>
        <dbReference type="ARBA" id="ARBA00007383"/>
    </source>
</evidence>
<evidence type="ECO:0000256" key="10">
    <source>
        <dbReference type="ARBA" id="ARBA00023211"/>
    </source>
</evidence>
<dbReference type="GO" id="GO:0032299">
    <property type="term" value="C:ribonuclease H2 complex"/>
    <property type="evidence" value="ECO:0007669"/>
    <property type="project" value="TreeGrafter"/>
</dbReference>
<keyword evidence="5" id="KW-0963">Cytoplasm</keyword>
<dbReference type="PANTHER" id="PTHR10954">
    <property type="entry name" value="RIBONUCLEASE H2 SUBUNIT A"/>
    <property type="match status" value="1"/>
</dbReference>
<dbReference type="InParanoid" id="T0RB21"/>
<dbReference type="InterPro" id="IPR036397">
    <property type="entry name" value="RNaseH_sf"/>
</dbReference>
<dbReference type="Gene3D" id="3.30.420.10">
    <property type="entry name" value="Ribonuclease H-like superfamily/Ribonuclease H"/>
    <property type="match status" value="1"/>
</dbReference>
<keyword evidence="6 12" id="KW-0540">Nuclease</keyword>
<dbReference type="GO" id="GO:0006298">
    <property type="term" value="P:mismatch repair"/>
    <property type="evidence" value="ECO:0007669"/>
    <property type="project" value="TreeGrafter"/>
</dbReference>
<dbReference type="GO" id="GO:0005737">
    <property type="term" value="C:cytoplasm"/>
    <property type="evidence" value="ECO:0007669"/>
    <property type="project" value="UniProtKB-SubCell"/>
</dbReference>
<evidence type="ECO:0000313" key="15">
    <source>
        <dbReference type="Proteomes" id="UP000030762"/>
    </source>
</evidence>
<dbReference type="OMA" id="LAYHIVY"/>
<evidence type="ECO:0000256" key="2">
    <source>
        <dbReference type="ARBA" id="ARBA00004065"/>
    </source>
</evidence>
<feature type="domain" description="RNase H type-2" evidence="13">
    <location>
        <begin position="1"/>
        <end position="185"/>
    </location>
</feature>
<sequence>MPRASSASWVWTKRGVVRLLAPKKLDEKQREWLFAQITSNPAIKYAVHVRCLPAKEHLVICKQINPPARIDDINILQATLESMRKSVEDLPMPVDYALIDGNRMPTLDVDGETVVKGDGRVYSIAAASVIAKVTRDRLMVAYDKEYPEYGLGQHKGYGTKAHMLAIHKHGATPIHRMTFAPLNQL</sequence>
<dbReference type="InterPro" id="IPR012337">
    <property type="entry name" value="RNaseH-like_sf"/>
</dbReference>
<keyword evidence="9 12" id="KW-0378">Hydrolase</keyword>
<dbReference type="EMBL" id="JH767184">
    <property type="protein sequence ID" value="EQC29378.1"/>
    <property type="molecule type" value="Genomic_DNA"/>
</dbReference>
<dbReference type="CDD" id="cd07182">
    <property type="entry name" value="RNase_HII_bacteria_HII_like"/>
    <property type="match status" value="1"/>
</dbReference>
<dbReference type="RefSeq" id="XP_008617145.1">
    <property type="nucleotide sequence ID" value="XM_008618923.1"/>
</dbReference>
<evidence type="ECO:0000256" key="11">
    <source>
        <dbReference type="PROSITE-ProRule" id="PRU01319"/>
    </source>
</evidence>
<reference evidence="14 15" key="1">
    <citation type="submission" date="2012-04" db="EMBL/GenBank/DDBJ databases">
        <title>The Genome Sequence of Saprolegnia declina VS20.</title>
        <authorList>
            <consortium name="The Broad Institute Genome Sequencing Platform"/>
            <person name="Russ C."/>
            <person name="Nusbaum C."/>
            <person name="Tyler B."/>
            <person name="van West P."/>
            <person name="Dieguez-Uribeondo J."/>
            <person name="de Bruijn I."/>
            <person name="Tripathy S."/>
            <person name="Jiang R."/>
            <person name="Young S.K."/>
            <person name="Zeng Q."/>
            <person name="Gargeya S."/>
            <person name="Fitzgerald M."/>
            <person name="Haas B."/>
            <person name="Abouelleil A."/>
            <person name="Alvarado L."/>
            <person name="Arachchi H.M."/>
            <person name="Berlin A."/>
            <person name="Chapman S.B."/>
            <person name="Goldberg J."/>
            <person name="Griggs A."/>
            <person name="Gujja S."/>
            <person name="Hansen M."/>
            <person name="Howarth C."/>
            <person name="Imamovic A."/>
            <person name="Larimer J."/>
            <person name="McCowen C."/>
            <person name="Montmayeur A."/>
            <person name="Murphy C."/>
            <person name="Neiman D."/>
            <person name="Pearson M."/>
            <person name="Priest M."/>
            <person name="Roberts A."/>
            <person name="Saif S."/>
            <person name="Shea T."/>
            <person name="Sisk P."/>
            <person name="Sykes S."/>
            <person name="Wortman J."/>
            <person name="Nusbaum C."/>
            <person name="Birren B."/>
        </authorList>
    </citation>
    <scope>NUCLEOTIDE SEQUENCE [LARGE SCALE GENOMIC DNA]</scope>
    <source>
        <strain evidence="14 15">VS20</strain>
    </source>
</reference>
<evidence type="ECO:0000256" key="7">
    <source>
        <dbReference type="ARBA" id="ARBA00022723"/>
    </source>
</evidence>
<dbReference type="Pfam" id="PF01351">
    <property type="entry name" value="RNase_HII"/>
    <property type="match status" value="1"/>
</dbReference>
<keyword evidence="10" id="KW-0464">Manganese</keyword>
<evidence type="ECO:0000256" key="8">
    <source>
        <dbReference type="ARBA" id="ARBA00022759"/>
    </source>
</evidence>
<evidence type="ECO:0000256" key="6">
    <source>
        <dbReference type="ARBA" id="ARBA00022722"/>
    </source>
</evidence>
<gene>
    <name evidence="14" type="ORF">SDRG_12841</name>
</gene>
<dbReference type="InterPro" id="IPR022898">
    <property type="entry name" value="RNase_HII"/>
</dbReference>
<proteinExistence type="inferred from homology"/>
<evidence type="ECO:0000256" key="9">
    <source>
        <dbReference type="ARBA" id="ARBA00022801"/>
    </source>
</evidence>
<dbReference type="OrthoDB" id="7462577at2759"/>
<dbReference type="STRING" id="1156394.T0RB21"/>
<dbReference type="InterPro" id="IPR001352">
    <property type="entry name" value="RNase_HII/HIII"/>
</dbReference>
<name>T0RB21_SAPDV</name>
<dbReference type="GO" id="GO:0046872">
    <property type="term" value="F:metal ion binding"/>
    <property type="evidence" value="ECO:0007669"/>
    <property type="project" value="UniProtKB-KW"/>
</dbReference>
<dbReference type="PROSITE" id="PS51975">
    <property type="entry name" value="RNASE_H_2"/>
    <property type="match status" value="1"/>
</dbReference>
<dbReference type="eggNOG" id="ENOG502S84E">
    <property type="taxonomic scope" value="Eukaryota"/>
</dbReference>